<sequence length="205" mass="23867">MENSIDLHQEWQNMNAEFTEKDITLAIATYKLDNHSHSLIGSLLFKLKWKLRWIRIISLPMLIAAFFIKSDLQFLLIAFFVTYELCRILGLVELKKIKIAIDFNSNTKQVLENNLKAIRRILRMENTFGYIFLPLSGPIGLIAYKLYVHQKFAIVFSLPNLTLQIVLCALIGIPFIFLAQKMNNSIFKEPIRDLSNKIRDLSDKY</sequence>
<feature type="transmembrane region" description="Helical" evidence="1">
    <location>
        <begin position="153"/>
        <end position="178"/>
    </location>
</feature>
<keyword evidence="1" id="KW-1133">Transmembrane helix</keyword>
<evidence type="ECO:0000313" key="3">
    <source>
        <dbReference type="Proteomes" id="UP000309488"/>
    </source>
</evidence>
<dbReference type="RefSeq" id="WP_136844222.1">
    <property type="nucleotide sequence ID" value="NZ_SWBR01000007.1"/>
</dbReference>
<reference evidence="2 3" key="1">
    <citation type="submission" date="2019-04" db="EMBL/GenBank/DDBJ databases">
        <title>Pedobacter sp. RP-3-22 sp. nov., isolated from Arctic soil.</title>
        <authorList>
            <person name="Dahal R.H."/>
            <person name="Kim D.-U."/>
        </authorList>
    </citation>
    <scope>NUCLEOTIDE SEQUENCE [LARGE SCALE GENOMIC DNA]</scope>
    <source>
        <strain evidence="2 3">RP-3-22</strain>
    </source>
</reference>
<name>A0A4U1CE75_9SPHI</name>
<evidence type="ECO:0000256" key="1">
    <source>
        <dbReference type="SAM" id="Phobius"/>
    </source>
</evidence>
<organism evidence="2 3">
    <name type="scientific">Pedobacter polaris</name>
    <dbReference type="NCBI Taxonomy" id="2571273"/>
    <lineage>
        <taxon>Bacteria</taxon>
        <taxon>Pseudomonadati</taxon>
        <taxon>Bacteroidota</taxon>
        <taxon>Sphingobacteriia</taxon>
        <taxon>Sphingobacteriales</taxon>
        <taxon>Sphingobacteriaceae</taxon>
        <taxon>Pedobacter</taxon>
    </lineage>
</organism>
<keyword evidence="3" id="KW-1185">Reference proteome</keyword>
<keyword evidence="1" id="KW-0472">Membrane</keyword>
<accession>A0A4U1CE75</accession>
<dbReference type="OrthoDB" id="753337at2"/>
<comment type="caution">
    <text evidence="2">The sequence shown here is derived from an EMBL/GenBank/DDBJ whole genome shotgun (WGS) entry which is preliminary data.</text>
</comment>
<feature type="transmembrane region" description="Helical" evidence="1">
    <location>
        <begin position="74"/>
        <end position="92"/>
    </location>
</feature>
<feature type="transmembrane region" description="Helical" evidence="1">
    <location>
        <begin position="128"/>
        <end position="147"/>
    </location>
</feature>
<dbReference type="Proteomes" id="UP000309488">
    <property type="component" value="Unassembled WGS sequence"/>
</dbReference>
<proteinExistence type="predicted"/>
<keyword evidence="1" id="KW-0812">Transmembrane</keyword>
<dbReference type="AlphaFoldDB" id="A0A4U1CE75"/>
<evidence type="ECO:0000313" key="2">
    <source>
        <dbReference type="EMBL" id="TKC04597.1"/>
    </source>
</evidence>
<dbReference type="EMBL" id="SWBR01000007">
    <property type="protein sequence ID" value="TKC04597.1"/>
    <property type="molecule type" value="Genomic_DNA"/>
</dbReference>
<feature type="transmembrane region" description="Helical" evidence="1">
    <location>
        <begin position="52"/>
        <end position="68"/>
    </location>
</feature>
<gene>
    <name evidence="2" type="ORF">FA048_19230</name>
</gene>
<protein>
    <submittedName>
        <fullName evidence="2">Uncharacterized protein</fullName>
    </submittedName>
</protein>